<evidence type="ECO:0000256" key="1">
    <source>
        <dbReference type="SAM" id="Coils"/>
    </source>
</evidence>
<dbReference type="KEGG" id="ahs:AHALO_2257"/>
<reference evidence="2 3" key="1">
    <citation type="submission" date="2017-09" db="EMBL/GenBank/DDBJ databases">
        <title>Genomics of the genus Arcobacter.</title>
        <authorList>
            <person name="Perez-Cataluna A."/>
            <person name="Figueras M.J."/>
            <person name="Salas-Masso N."/>
        </authorList>
    </citation>
    <scope>NUCLEOTIDE SEQUENCE [LARGE SCALE GENOMIC DNA]</scope>
    <source>
        <strain evidence="2 3">DSM 18005</strain>
    </source>
</reference>
<evidence type="ECO:0000313" key="3">
    <source>
        <dbReference type="Proteomes" id="UP000233248"/>
    </source>
</evidence>
<evidence type="ECO:0000313" key="2">
    <source>
        <dbReference type="EMBL" id="PKI80968.1"/>
    </source>
</evidence>
<feature type="coiled-coil region" evidence="1">
    <location>
        <begin position="263"/>
        <end position="297"/>
    </location>
</feature>
<dbReference type="RefSeq" id="WP_101184692.1">
    <property type="nucleotide sequence ID" value="NZ_CP031218.1"/>
</dbReference>
<comment type="caution">
    <text evidence="2">The sequence shown here is derived from an EMBL/GenBank/DDBJ whole genome shotgun (WGS) entry which is preliminary data.</text>
</comment>
<dbReference type="Proteomes" id="UP000233248">
    <property type="component" value="Unassembled WGS sequence"/>
</dbReference>
<name>A0A2N1J329_9BACT</name>
<organism evidence="2 3">
    <name type="scientific">Malaciobacter halophilus</name>
    <dbReference type="NCBI Taxonomy" id="197482"/>
    <lineage>
        <taxon>Bacteria</taxon>
        <taxon>Pseudomonadati</taxon>
        <taxon>Campylobacterota</taxon>
        <taxon>Epsilonproteobacteria</taxon>
        <taxon>Campylobacterales</taxon>
        <taxon>Arcobacteraceae</taxon>
        <taxon>Malaciobacter</taxon>
    </lineage>
</organism>
<sequence length="464" mass="53210">MAAKTIFTVGFQLPTKDIFQYQSFHSNTSLLDADIILFEPNLVYQADYINPTFQGKPSLSESSSTQCMEAINHWREELKMAFESGKTIIVFMKTIEQVFYSTGQKQYSGTGKNTRTTNIVDIVENYKMLPIDFTNKKVANGKNMKFTQNANFLKPYWELVKNFAEYQLYFDHEKVKPLILTKSGDKIVGGMLQNDKGGTILLLPPLKLPDNFIEITRWSKEAIQFGKSLLGQIIAIDKALKTSIESTPAPQWLEEKEFQLDIEQKYLDEINALNQQIEEIKSQIEQKQTELSKHSLSKKLLYENGKPLEYAIIDALQTIGFKAENYDDGKSEFDIVFESDEGRFIGEAEGKDNSAINVTKFRQLESNIHEDFERDDVTVHAKGVLFGNPFRLLHPNERKEFFSQKAIDSAKRTGIALVNTHELFEVVKYIKNTDNQDYAKLVRECFKSISGEIIKFPLCEINKE</sequence>
<dbReference type="AlphaFoldDB" id="A0A2N1J329"/>
<proteinExistence type="predicted"/>
<dbReference type="OrthoDB" id="2179558at2"/>
<dbReference type="EMBL" id="NXIF01000026">
    <property type="protein sequence ID" value="PKI80968.1"/>
    <property type="molecule type" value="Genomic_DNA"/>
</dbReference>
<protein>
    <submittedName>
        <fullName evidence="2">Uncharacterized protein</fullName>
    </submittedName>
</protein>
<keyword evidence="3" id="KW-1185">Reference proteome</keyword>
<gene>
    <name evidence="2" type="ORF">CP960_06950</name>
</gene>
<keyword evidence="1" id="KW-0175">Coiled coil</keyword>
<accession>A0A2N1J329</accession>